<evidence type="ECO:0000313" key="7">
    <source>
        <dbReference type="EMBL" id="CEG10173.1"/>
    </source>
</evidence>
<dbReference type="PANTHER" id="PTHR34820">
    <property type="entry name" value="INNER MEMBRANE PROTEIN YEBZ"/>
    <property type="match status" value="1"/>
</dbReference>
<reference evidence="7 8" key="1">
    <citation type="journal article" date="2014" name="Genome Announc.">
        <title>Genome Sequence of Afipia felis Strain 76713, Isolated in Hospital Water Using an Amoeba Co-Culture Procedure.</title>
        <authorList>
            <person name="Benamar S."/>
            <person name="La Scola B."/>
            <person name="Croce O."/>
        </authorList>
    </citation>
    <scope>NUCLEOTIDE SEQUENCE [LARGE SCALE GENOMIC DNA]</scope>
    <source>
        <strain evidence="7 8">76713</strain>
    </source>
</reference>
<dbReference type="GO" id="GO:0005507">
    <property type="term" value="F:copper ion binding"/>
    <property type="evidence" value="ECO:0007669"/>
    <property type="project" value="InterPro"/>
</dbReference>
<evidence type="ECO:0000256" key="3">
    <source>
        <dbReference type="ARBA" id="ARBA00022729"/>
    </source>
</evidence>
<dbReference type="Gene3D" id="2.60.40.1220">
    <property type="match status" value="1"/>
</dbReference>
<dbReference type="GO" id="GO:0030313">
    <property type="term" value="C:cell envelope"/>
    <property type="evidence" value="ECO:0007669"/>
    <property type="project" value="UniProtKB-SubCell"/>
</dbReference>
<feature type="chain" id="PRO_5001860389" evidence="5">
    <location>
        <begin position="26"/>
        <end position="118"/>
    </location>
</feature>
<evidence type="ECO:0000256" key="4">
    <source>
        <dbReference type="ARBA" id="ARBA00023008"/>
    </source>
</evidence>
<dbReference type="Pfam" id="PF04234">
    <property type="entry name" value="CopC"/>
    <property type="match status" value="1"/>
</dbReference>
<dbReference type="InterPro" id="IPR032694">
    <property type="entry name" value="CopC/D"/>
</dbReference>
<evidence type="ECO:0000313" key="8">
    <source>
        <dbReference type="Proteomes" id="UP000035762"/>
    </source>
</evidence>
<evidence type="ECO:0000256" key="2">
    <source>
        <dbReference type="ARBA" id="ARBA00022723"/>
    </source>
</evidence>
<evidence type="ECO:0000259" key="6">
    <source>
        <dbReference type="Pfam" id="PF04234"/>
    </source>
</evidence>
<protein>
    <submittedName>
        <fullName evidence="7">Copper transport protein YcnJ</fullName>
    </submittedName>
</protein>
<evidence type="ECO:0000256" key="5">
    <source>
        <dbReference type="SAM" id="SignalP"/>
    </source>
</evidence>
<dbReference type="GO" id="GO:0005886">
    <property type="term" value="C:plasma membrane"/>
    <property type="evidence" value="ECO:0007669"/>
    <property type="project" value="TreeGrafter"/>
</dbReference>
<keyword evidence="8" id="KW-1185">Reference proteome</keyword>
<feature type="signal peptide" evidence="5">
    <location>
        <begin position="1"/>
        <end position="25"/>
    </location>
</feature>
<dbReference type="InterPro" id="IPR014756">
    <property type="entry name" value="Ig_E-set"/>
</dbReference>
<feature type="domain" description="CopC" evidence="6">
    <location>
        <begin position="24"/>
        <end position="116"/>
    </location>
</feature>
<name>A0A090N8K1_AFIFE</name>
<dbReference type="OrthoDB" id="9796814at2"/>
<accession>A0A090N8K1</accession>
<organism evidence="7 8">
    <name type="scientific">Afipia felis</name>
    <name type="common">Cat scratch disease bacillus</name>
    <dbReference type="NCBI Taxonomy" id="1035"/>
    <lineage>
        <taxon>Bacteria</taxon>
        <taxon>Pseudomonadati</taxon>
        <taxon>Pseudomonadota</taxon>
        <taxon>Alphaproteobacteria</taxon>
        <taxon>Hyphomicrobiales</taxon>
        <taxon>Nitrobacteraceae</taxon>
        <taxon>Afipia</taxon>
    </lineage>
</organism>
<dbReference type="STRING" id="1035.BN961_03610"/>
<dbReference type="Proteomes" id="UP000035762">
    <property type="component" value="Unassembled WGS sequence"/>
</dbReference>
<comment type="caution">
    <text evidence="7">The sequence shown here is derived from an EMBL/GenBank/DDBJ whole genome shotgun (WGS) entry which is preliminary data.</text>
</comment>
<keyword evidence="2" id="KW-0479">Metal-binding</keyword>
<gene>
    <name evidence="7" type="primary">ycnJ</name>
    <name evidence="7" type="ORF">BN961_03610</name>
</gene>
<comment type="subcellular location">
    <subcellularLocation>
        <location evidence="1">Cell envelope</location>
    </subcellularLocation>
</comment>
<proteinExistence type="predicted"/>
<dbReference type="PANTHER" id="PTHR34820:SF4">
    <property type="entry name" value="INNER MEMBRANE PROTEIN YEBZ"/>
    <property type="match status" value="1"/>
</dbReference>
<dbReference type="InterPro" id="IPR014755">
    <property type="entry name" value="Cu-Rt/internalin_Ig-like"/>
</dbReference>
<dbReference type="AlphaFoldDB" id="A0A090N8K1"/>
<dbReference type="EMBL" id="CCAZ020000002">
    <property type="protein sequence ID" value="CEG10173.1"/>
    <property type="molecule type" value="Genomic_DNA"/>
</dbReference>
<keyword evidence="4" id="KW-0186">Copper</keyword>
<sequence length="118" mass="12811">MRRIALATMVPLLVLLATRDVSAHASLDHAEPRVGNTVTTAPREVTLWFTQKIEAAFSTITVANSAGQRIDTGKVRVSGNRMAISLRPVGAGTYRVKWHVLSVDTHRADGDFSFKVGP</sequence>
<dbReference type="InterPro" id="IPR007348">
    <property type="entry name" value="CopC_dom"/>
</dbReference>
<dbReference type="RefSeq" id="WP_048757805.1">
    <property type="nucleotide sequence ID" value="NZ_CCAZ020000002.1"/>
</dbReference>
<dbReference type="GO" id="GO:0046688">
    <property type="term" value="P:response to copper ion"/>
    <property type="evidence" value="ECO:0007669"/>
    <property type="project" value="InterPro"/>
</dbReference>
<evidence type="ECO:0000256" key="1">
    <source>
        <dbReference type="ARBA" id="ARBA00004196"/>
    </source>
</evidence>
<dbReference type="GO" id="GO:0006825">
    <property type="term" value="P:copper ion transport"/>
    <property type="evidence" value="ECO:0007669"/>
    <property type="project" value="InterPro"/>
</dbReference>
<keyword evidence="3 5" id="KW-0732">Signal</keyword>
<dbReference type="SUPFAM" id="SSF81296">
    <property type="entry name" value="E set domains"/>
    <property type="match status" value="1"/>
</dbReference>
<dbReference type="GO" id="GO:0042597">
    <property type="term" value="C:periplasmic space"/>
    <property type="evidence" value="ECO:0007669"/>
    <property type="project" value="InterPro"/>
</dbReference>